<accession>A0A1Y0EGD4</accession>
<evidence type="ECO:0000256" key="2">
    <source>
        <dbReference type="ARBA" id="ARBA00022516"/>
    </source>
</evidence>
<dbReference type="InterPro" id="IPR006162">
    <property type="entry name" value="Ppantetheine_attach_site"/>
</dbReference>
<comment type="PTM">
    <text evidence="10">4'-phosphopantetheine is transferred from CoA to a specific serine of apo-ACP by acpS.</text>
</comment>
<dbReference type="InterPro" id="IPR036736">
    <property type="entry name" value="ACP-like_sf"/>
</dbReference>
<keyword evidence="2 8" id="KW-0444">Lipid biosynthesis</keyword>
<keyword evidence="1 8" id="KW-0596">Phosphopantetheine</keyword>
<dbReference type="SUPFAM" id="SSF47336">
    <property type="entry name" value="ACP-like"/>
    <property type="match status" value="1"/>
</dbReference>
<dbReference type="EMBL" id="CP021431">
    <property type="protein sequence ID" value="ARU02421.1"/>
    <property type="molecule type" value="Genomic_DNA"/>
</dbReference>
<evidence type="ECO:0000313" key="12">
    <source>
        <dbReference type="EMBL" id="ARU02421.1"/>
    </source>
</evidence>
<dbReference type="InterPro" id="IPR003231">
    <property type="entry name" value="ACP"/>
</dbReference>
<comment type="pathway">
    <text evidence="8 10">Lipid metabolism; fatty acid biosynthesis.</text>
</comment>
<comment type="similarity">
    <text evidence="8">Belongs to the acyl carrier protein (ACP) family.</text>
</comment>
<evidence type="ECO:0000256" key="10">
    <source>
        <dbReference type="RuleBase" id="RU003545"/>
    </source>
</evidence>
<name>A0A1Y0EGD4_9RHOB</name>
<evidence type="ECO:0000256" key="5">
    <source>
        <dbReference type="ARBA" id="ARBA00023098"/>
    </source>
</evidence>
<dbReference type="UniPathway" id="UPA00360"/>
<evidence type="ECO:0000259" key="11">
    <source>
        <dbReference type="PROSITE" id="PS50075"/>
    </source>
</evidence>
<dbReference type="GO" id="GO:0000035">
    <property type="term" value="F:acyl binding"/>
    <property type="evidence" value="ECO:0007669"/>
    <property type="project" value="TreeGrafter"/>
</dbReference>
<evidence type="ECO:0000256" key="9">
    <source>
        <dbReference type="NCBIfam" id="TIGR00517"/>
    </source>
</evidence>
<dbReference type="RefSeq" id="WP_087210374.1">
    <property type="nucleotide sequence ID" value="NZ_CP021431.1"/>
</dbReference>
<keyword evidence="4 8" id="KW-0276">Fatty acid metabolism</keyword>
<dbReference type="GO" id="GO:0000036">
    <property type="term" value="F:acyl carrier activity"/>
    <property type="evidence" value="ECO:0007669"/>
    <property type="project" value="UniProtKB-UniRule"/>
</dbReference>
<dbReference type="NCBIfam" id="TIGR00517">
    <property type="entry name" value="acyl_carrier"/>
    <property type="match status" value="1"/>
</dbReference>
<keyword evidence="6 8" id="KW-0275">Fatty acid biosynthesis</keyword>
<dbReference type="KEGG" id="lvs:LOKVESSMR4R_03138"/>
<keyword evidence="8" id="KW-0963">Cytoplasm</keyword>
<dbReference type="AlphaFoldDB" id="A0A1Y0EGD4"/>
<keyword evidence="5 8" id="KW-0443">Lipid metabolism</keyword>
<dbReference type="GO" id="GO:0009245">
    <property type="term" value="P:lipid A biosynthetic process"/>
    <property type="evidence" value="ECO:0007669"/>
    <property type="project" value="TreeGrafter"/>
</dbReference>
<dbReference type="GO" id="GO:0036104">
    <property type="term" value="P:Kdo2-lipid A biosynthetic process"/>
    <property type="evidence" value="ECO:0007669"/>
    <property type="project" value="UniProtKB-UniPathway"/>
</dbReference>
<dbReference type="PANTHER" id="PTHR20863">
    <property type="entry name" value="ACYL CARRIER PROTEIN"/>
    <property type="match status" value="1"/>
</dbReference>
<evidence type="ECO:0000313" key="13">
    <source>
        <dbReference type="Proteomes" id="UP000195273"/>
    </source>
</evidence>
<dbReference type="GO" id="GO:0005829">
    <property type="term" value="C:cytosol"/>
    <property type="evidence" value="ECO:0007669"/>
    <property type="project" value="TreeGrafter"/>
</dbReference>
<feature type="modified residue" description="O-(pantetheine 4'-phosphoryl)serine" evidence="8">
    <location>
        <position position="37"/>
    </location>
</feature>
<evidence type="ECO:0000256" key="3">
    <source>
        <dbReference type="ARBA" id="ARBA00022553"/>
    </source>
</evidence>
<evidence type="ECO:0000256" key="8">
    <source>
        <dbReference type="HAMAP-Rule" id="MF_01217"/>
    </source>
</evidence>
<dbReference type="UniPathway" id="UPA00094"/>
<evidence type="ECO:0000256" key="7">
    <source>
        <dbReference type="ARBA" id="ARBA00024328"/>
    </source>
</evidence>
<evidence type="ECO:0000256" key="6">
    <source>
        <dbReference type="ARBA" id="ARBA00023160"/>
    </source>
</evidence>
<dbReference type="GO" id="GO:0016020">
    <property type="term" value="C:membrane"/>
    <property type="evidence" value="ECO:0007669"/>
    <property type="project" value="GOC"/>
</dbReference>
<comment type="PTM">
    <text evidence="8">4'-phosphopantetheine is transferred from CoA to a specific serine of apo-ACP by AcpS. This modification is essential for activity because fatty acids are bound in thioester linkage to the sulfhydryl of the prosthetic group.</text>
</comment>
<comment type="subcellular location">
    <subcellularLocation>
        <location evidence="8">Cytoplasm</location>
    </subcellularLocation>
</comment>
<evidence type="ECO:0000256" key="4">
    <source>
        <dbReference type="ARBA" id="ARBA00022832"/>
    </source>
</evidence>
<dbReference type="Proteomes" id="UP000195273">
    <property type="component" value="Chromosome"/>
</dbReference>
<dbReference type="NCBIfam" id="NF002148">
    <property type="entry name" value="PRK00982.1-2"/>
    <property type="match status" value="1"/>
</dbReference>
<gene>
    <name evidence="12" type="primary">acpA</name>
    <name evidence="8" type="synonym">acpP</name>
    <name evidence="12" type="ORF">LOKVESSMR4R_03138</name>
</gene>
<dbReference type="PANTHER" id="PTHR20863:SF76">
    <property type="entry name" value="CARRIER DOMAIN-CONTAINING PROTEIN"/>
    <property type="match status" value="1"/>
</dbReference>
<protein>
    <recommendedName>
        <fullName evidence="8 9">Acyl carrier protein</fullName>
        <shortName evidence="8">ACP</shortName>
    </recommendedName>
</protein>
<proteinExistence type="inferred from homology"/>
<sequence>MSDTAKRVRKVIAAKFNMDEADLVSEASFVADLGADSLDIVEISMAIEKEFDIEIFDDDIESTKTLGDLEILIDAKSQVTM</sequence>
<dbReference type="InterPro" id="IPR009081">
    <property type="entry name" value="PP-bd_ACP"/>
</dbReference>
<feature type="domain" description="Carrier" evidence="11">
    <location>
        <begin position="2"/>
        <end position="77"/>
    </location>
</feature>
<dbReference type="PROSITE" id="PS50075">
    <property type="entry name" value="CARRIER"/>
    <property type="match status" value="1"/>
</dbReference>
<dbReference type="HAMAP" id="MF_01217">
    <property type="entry name" value="Acyl_carrier"/>
    <property type="match status" value="1"/>
</dbReference>
<keyword evidence="13" id="KW-1185">Reference proteome</keyword>
<keyword evidence="3 8" id="KW-0597">Phosphoprotein</keyword>
<dbReference type="Pfam" id="PF00550">
    <property type="entry name" value="PP-binding"/>
    <property type="match status" value="1"/>
</dbReference>
<comment type="pathway">
    <text evidence="7">Glycolipid biosynthesis; KDO(2)-lipid A biosynthesis.</text>
</comment>
<dbReference type="OrthoDB" id="9804551at2"/>
<comment type="function">
    <text evidence="8 10">Carrier of the growing fatty acid chain in fatty acid biosynthesis.</text>
</comment>
<evidence type="ECO:0000256" key="1">
    <source>
        <dbReference type="ARBA" id="ARBA00022450"/>
    </source>
</evidence>
<dbReference type="PROSITE" id="PS00012">
    <property type="entry name" value="PHOSPHOPANTETHEINE"/>
    <property type="match status" value="1"/>
</dbReference>
<reference evidence="12 13" key="1">
    <citation type="submission" date="2017-05" db="EMBL/GenBank/DDBJ databases">
        <title>Genome Sequence of Loktanella vestfoldensis Strain SMR4r Isolated from a Culture of the Diatom Skeletonema marinoi.</title>
        <authorList>
            <person name="Topel M."/>
            <person name="Pinder M.I.M."/>
            <person name="Johansson O.N."/>
            <person name="Kourtchenko O."/>
            <person name="Godhe A."/>
            <person name="Clarke A.K."/>
        </authorList>
    </citation>
    <scope>NUCLEOTIDE SEQUENCE [LARGE SCALE GENOMIC DNA]</scope>
    <source>
        <strain evidence="12 13">SMR4r</strain>
    </source>
</reference>
<dbReference type="Gene3D" id="1.10.1200.10">
    <property type="entry name" value="ACP-like"/>
    <property type="match status" value="1"/>
</dbReference>
<organism evidence="12 13">
    <name type="scientific">Yoonia vestfoldensis</name>
    <dbReference type="NCBI Taxonomy" id="245188"/>
    <lineage>
        <taxon>Bacteria</taxon>
        <taxon>Pseudomonadati</taxon>
        <taxon>Pseudomonadota</taxon>
        <taxon>Alphaproteobacteria</taxon>
        <taxon>Rhodobacterales</taxon>
        <taxon>Paracoccaceae</taxon>
        <taxon>Yoonia</taxon>
    </lineage>
</organism>